<dbReference type="VEuPathDB" id="TrichDB:TRFO_30561"/>
<evidence type="ECO:0000313" key="3">
    <source>
        <dbReference type="Proteomes" id="UP000179807"/>
    </source>
</evidence>
<evidence type="ECO:0000259" key="1">
    <source>
        <dbReference type="Pfam" id="PF10416"/>
    </source>
</evidence>
<protein>
    <recommendedName>
        <fullName evidence="1">Initiator binding domain-containing protein</fullName>
    </recommendedName>
</protein>
<dbReference type="Proteomes" id="UP000179807">
    <property type="component" value="Unassembled WGS sequence"/>
</dbReference>
<gene>
    <name evidence="2" type="ORF">TRFO_30561</name>
</gene>
<dbReference type="OrthoDB" id="10531468at2759"/>
<dbReference type="AlphaFoldDB" id="A0A1J4JTC5"/>
<keyword evidence="3" id="KW-1185">Reference proteome</keyword>
<comment type="caution">
    <text evidence="2">The sequence shown here is derived from an EMBL/GenBank/DDBJ whole genome shotgun (WGS) entry which is preliminary data.</text>
</comment>
<sequence>MTTAQLGHSPPLTFWEQLSVEDKNEYHHLRESFHQQHIAHTKTRSNSSTFQSDLRSILNFIERRAEQQEARSIVCGVSLGNNFVCVNTRQLKYLIGKCKSSINNGFQQLGYISAKNKVKQCLISVLPNLVHDSTLLRQWTVRCAEPNAVPLRKILLTTQQRPMLPTPQINMNIHREALPVPLFDTSPKDKLLAPVTPVIMPPPRPLSTPILTGSTFSTISLFDDDNDGNEDVFDVPIFPREDFIFGEEKDSPANFEDNDWSCFKGFLATDGP</sequence>
<proteinExistence type="predicted"/>
<dbReference type="RefSeq" id="XP_068355503.1">
    <property type="nucleotide sequence ID" value="XM_068507427.1"/>
</dbReference>
<dbReference type="Pfam" id="PF10416">
    <property type="entry name" value="IBD"/>
    <property type="match status" value="1"/>
</dbReference>
<dbReference type="EMBL" id="MLAK01000870">
    <property type="protein sequence ID" value="OHT02367.1"/>
    <property type="molecule type" value="Genomic_DNA"/>
</dbReference>
<name>A0A1J4JTC5_9EUKA</name>
<organism evidence="2 3">
    <name type="scientific">Tritrichomonas foetus</name>
    <dbReference type="NCBI Taxonomy" id="1144522"/>
    <lineage>
        <taxon>Eukaryota</taxon>
        <taxon>Metamonada</taxon>
        <taxon>Parabasalia</taxon>
        <taxon>Tritrichomonadida</taxon>
        <taxon>Tritrichomonadidae</taxon>
        <taxon>Tritrichomonas</taxon>
    </lineage>
</organism>
<dbReference type="InterPro" id="IPR018845">
    <property type="entry name" value="Initiator-bd"/>
</dbReference>
<feature type="domain" description="Initiator binding" evidence="1">
    <location>
        <begin position="21"/>
        <end position="144"/>
    </location>
</feature>
<accession>A0A1J4JTC5</accession>
<reference evidence="2" key="1">
    <citation type="submission" date="2016-10" db="EMBL/GenBank/DDBJ databases">
        <authorList>
            <person name="Benchimol M."/>
            <person name="Almeida L.G."/>
            <person name="Vasconcelos A.T."/>
            <person name="Perreira-Neves A."/>
            <person name="Rosa I.A."/>
            <person name="Tasca T."/>
            <person name="Bogo M.R."/>
            <person name="de Souza W."/>
        </authorList>
    </citation>
    <scope>NUCLEOTIDE SEQUENCE [LARGE SCALE GENOMIC DNA]</scope>
    <source>
        <strain evidence="2">K</strain>
    </source>
</reference>
<dbReference type="GeneID" id="94842131"/>
<evidence type="ECO:0000313" key="2">
    <source>
        <dbReference type="EMBL" id="OHT02367.1"/>
    </source>
</evidence>